<keyword evidence="4" id="KW-1185">Reference proteome</keyword>
<feature type="domain" description="Glycosyl transferase family 1" evidence="2">
    <location>
        <begin position="170"/>
        <end position="313"/>
    </location>
</feature>
<dbReference type="Gene3D" id="3.40.50.2000">
    <property type="entry name" value="Glycogen Phosphorylase B"/>
    <property type="match status" value="2"/>
</dbReference>
<dbReference type="PANTHER" id="PTHR46401">
    <property type="entry name" value="GLYCOSYLTRANSFERASE WBBK-RELATED"/>
    <property type="match status" value="1"/>
</dbReference>
<dbReference type="EMBL" id="FCOW01000013">
    <property type="protein sequence ID" value="CVK19926.1"/>
    <property type="molecule type" value="Genomic_DNA"/>
</dbReference>
<dbReference type="SUPFAM" id="SSF53756">
    <property type="entry name" value="UDP-Glycosyltransferase/glycogen phosphorylase"/>
    <property type="match status" value="1"/>
</dbReference>
<keyword evidence="1 3" id="KW-0808">Transferase</keyword>
<evidence type="ECO:0000313" key="3">
    <source>
        <dbReference type="EMBL" id="CVK19926.1"/>
    </source>
</evidence>
<protein>
    <submittedName>
        <fullName evidence="3">N-acetylgalactosamine-N, N'-diacetylbacillosaminyl-diphospho-undecaprenol 4-alpha-N-acetylgalactosaminyltransferase</fullName>
        <ecNumber evidence="3">2.4.1.291</ecNumber>
    </submittedName>
</protein>
<name>A0ABP2C6A4_9FIRM</name>
<comment type="caution">
    <text evidence="3">The sequence shown here is derived from an EMBL/GenBank/DDBJ whole genome shotgun (WGS) entry which is preliminary data.</text>
</comment>
<dbReference type="EC" id="2.4.1.291" evidence="3"/>
<gene>
    <name evidence="3" type="primary">pglJ</name>
    <name evidence="3" type="ORF">SSPH_02593</name>
</gene>
<dbReference type="InterPro" id="IPR001296">
    <property type="entry name" value="Glyco_trans_1"/>
</dbReference>
<dbReference type="PANTHER" id="PTHR46401:SF2">
    <property type="entry name" value="GLYCOSYLTRANSFERASE WBBK-RELATED"/>
    <property type="match status" value="1"/>
</dbReference>
<reference evidence="3 4" key="1">
    <citation type="submission" date="2016-01" db="EMBL/GenBank/DDBJ databases">
        <authorList>
            <person name="Brown R."/>
        </authorList>
    </citation>
    <scope>NUCLEOTIDE SEQUENCE [LARGE SCALE GENOMIC DNA]</scope>
    <source>
        <strain evidence="3">Sporomusa sphaeroides DSM 2875</strain>
    </source>
</reference>
<accession>A0ABP2C6A4</accession>
<organism evidence="3 4">
    <name type="scientific">Sporomusa sphaeroides DSM 2875</name>
    <dbReference type="NCBI Taxonomy" id="1337886"/>
    <lineage>
        <taxon>Bacteria</taxon>
        <taxon>Bacillati</taxon>
        <taxon>Bacillota</taxon>
        <taxon>Negativicutes</taxon>
        <taxon>Selenomonadales</taxon>
        <taxon>Sporomusaceae</taxon>
        <taxon>Sporomusa</taxon>
    </lineage>
</organism>
<dbReference type="RefSeq" id="WP_075757184.1">
    <property type="nucleotide sequence ID" value="NZ_CP146991.1"/>
</dbReference>
<keyword evidence="3" id="KW-0328">Glycosyltransferase</keyword>
<sequence>MKIKVLTRYPWSVVYGGAEIQAQKYVEYVSKQGIDISFLNSHNMEEKYEILHIVGMNYATKNIINYAHLKNIKVVLSPVFFYDDKIKRLAKIYMTLLNFIGGGRAREILCKDALDLADVILPNSISELNQIKYLYGIKDSKKFKVIYNGIDFVKKEDVSPTLFKNIYNIKSEYIINVGMIDERKNTLNLIKGFLLSKIKVPLVIIGDFRTESEEYKKEVISLFNRHSEKIIHIPFIDDRNIIYSAYKGALFHAMPSKLETPGLSNLEAVSLGCNVLVGDCPPIREYLNDIPYYVDHKDVNDIAKSMLKIVNEKRTIRDGVVSQYYWNSIAKNLIDIYSKL</sequence>
<evidence type="ECO:0000313" key="4">
    <source>
        <dbReference type="Proteomes" id="UP000245702"/>
    </source>
</evidence>
<proteinExistence type="predicted"/>
<dbReference type="Pfam" id="PF00534">
    <property type="entry name" value="Glycos_transf_1"/>
    <property type="match status" value="1"/>
</dbReference>
<evidence type="ECO:0000259" key="2">
    <source>
        <dbReference type="Pfam" id="PF00534"/>
    </source>
</evidence>
<dbReference type="GO" id="GO:0016757">
    <property type="term" value="F:glycosyltransferase activity"/>
    <property type="evidence" value="ECO:0007669"/>
    <property type="project" value="UniProtKB-KW"/>
</dbReference>
<evidence type="ECO:0000256" key="1">
    <source>
        <dbReference type="ARBA" id="ARBA00022679"/>
    </source>
</evidence>
<dbReference type="Proteomes" id="UP000245702">
    <property type="component" value="Unassembled WGS sequence"/>
</dbReference>